<accession>A0A9Q9EMQ7</accession>
<dbReference type="GO" id="GO:0031573">
    <property type="term" value="P:mitotic intra-S DNA damage checkpoint signaling"/>
    <property type="evidence" value="ECO:0007669"/>
    <property type="project" value="TreeGrafter"/>
</dbReference>
<dbReference type="GO" id="GO:0000076">
    <property type="term" value="P:DNA replication checkpoint signaling"/>
    <property type="evidence" value="ECO:0007669"/>
    <property type="project" value="TreeGrafter"/>
</dbReference>
<dbReference type="Pfam" id="PF04139">
    <property type="entry name" value="Rad9"/>
    <property type="match status" value="1"/>
</dbReference>
<protein>
    <recommendedName>
        <fullName evidence="2">DNA repair protein rad9</fullName>
    </recommendedName>
</protein>
<dbReference type="InterPro" id="IPR046938">
    <property type="entry name" value="DNA_clamp_sf"/>
</dbReference>
<evidence type="ECO:0000256" key="2">
    <source>
        <dbReference type="PIRNR" id="PIRNR009303"/>
    </source>
</evidence>
<name>A0A9Q9EMQ7_9PEZI</name>
<reference evidence="4" key="1">
    <citation type="submission" date="2022-06" db="EMBL/GenBank/DDBJ databases">
        <title>Complete genome sequences of two strains of the flax pathogen Septoria linicola.</title>
        <authorList>
            <person name="Lapalu N."/>
            <person name="Simon A."/>
            <person name="Demenou B."/>
            <person name="Paumier D."/>
            <person name="Guillot M.-P."/>
            <person name="Gout L."/>
            <person name="Valade R."/>
        </authorList>
    </citation>
    <scope>NUCLEOTIDE SEQUENCE</scope>
    <source>
        <strain evidence="4">SE15195</strain>
    </source>
</reference>
<dbReference type="Proteomes" id="UP001056384">
    <property type="component" value="Chromosome 7"/>
</dbReference>
<comment type="function">
    <text evidence="2">Acts in DNA repair and mutagenesis. Involved in promoting resistance to ionizing radiation and UV light, as well as regulating cell cycle progression after irradiation.</text>
</comment>
<evidence type="ECO:0000313" key="4">
    <source>
        <dbReference type="EMBL" id="USW55724.1"/>
    </source>
</evidence>
<dbReference type="PANTHER" id="PTHR15237">
    <property type="entry name" value="DNA REPAIR PROTEIN RAD9"/>
    <property type="match status" value="1"/>
</dbReference>
<dbReference type="PIRSF" id="PIRSF009303">
    <property type="entry name" value="Cell_cycle_RAD9"/>
    <property type="match status" value="1"/>
</dbReference>
<organism evidence="4 5">
    <name type="scientific">Septoria linicola</name>
    <dbReference type="NCBI Taxonomy" id="215465"/>
    <lineage>
        <taxon>Eukaryota</taxon>
        <taxon>Fungi</taxon>
        <taxon>Dikarya</taxon>
        <taxon>Ascomycota</taxon>
        <taxon>Pezizomycotina</taxon>
        <taxon>Dothideomycetes</taxon>
        <taxon>Dothideomycetidae</taxon>
        <taxon>Mycosphaerellales</taxon>
        <taxon>Mycosphaerellaceae</taxon>
        <taxon>Septoria</taxon>
    </lineage>
</organism>
<dbReference type="PANTHER" id="PTHR15237:SF0">
    <property type="entry name" value="CELL CYCLE CHECKPOINT CONTROL PROTEIN"/>
    <property type="match status" value="1"/>
</dbReference>
<dbReference type="GO" id="GO:0030896">
    <property type="term" value="C:checkpoint clamp complex"/>
    <property type="evidence" value="ECO:0007669"/>
    <property type="project" value="UniProtKB-UniRule"/>
</dbReference>
<keyword evidence="5" id="KW-1185">Reference proteome</keyword>
<evidence type="ECO:0000256" key="3">
    <source>
        <dbReference type="SAM" id="MobiDB-lite"/>
    </source>
</evidence>
<gene>
    <name evidence="4" type="ORF">Slin15195_G090430</name>
</gene>
<feature type="compositionally biased region" description="Basic and acidic residues" evidence="3">
    <location>
        <begin position="325"/>
        <end position="336"/>
    </location>
</feature>
<dbReference type="GO" id="GO:0006281">
    <property type="term" value="P:DNA repair"/>
    <property type="evidence" value="ECO:0007669"/>
    <property type="project" value="UniProtKB-UniRule"/>
</dbReference>
<dbReference type="GO" id="GO:0071479">
    <property type="term" value="P:cellular response to ionizing radiation"/>
    <property type="evidence" value="ECO:0007669"/>
    <property type="project" value="TreeGrafter"/>
</dbReference>
<feature type="compositionally biased region" description="Acidic residues" evidence="3">
    <location>
        <begin position="377"/>
        <end position="389"/>
    </location>
</feature>
<dbReference type="SUPFAM" id="SSF55979">
    <property type="entry name" value="DNA clamp"/>
    <property type="match status" value="1"/>
</dbReference>
<comment type="similarity">
    <text evidence="1 2">Belongs to the rad9 family.</text>
</comment>
<feature type="region of interest" description="Disordered" evidence="3">
    <location>
        <begin position="284"/>
        <end position="389"/>
    </location>
</feature>
<dbReference type="InterPro" id="IPR026584">
    <property type="entry name" value="Rad9"/>
</dbReference>
<evidence type="ECO:0000313" key="5">
    <source>
        <dbReference type="Proteomes" id="UP001056384"/>
    </source>
</evidence>
<dbReference type="EMBL" id="CP099424">
    <property type="protein sequence ID" value="USW55724.1"/>
    <property type="molecule type" value="Genomic_DNA"/>
</dbReference>
<dbReference type="AlphaFoldDB" id="A0A9Q9EMQ7"/>
<proteinExistence type="inferred from homology"/>
<sequence>MSVLTFSLSPEATERVFELLQCLAKFGDAVSIEARSDKFTLTALNSSRTAYASFTLEARAFFLDYDFDANSQASGGDRFTCQLYNKALQSVFKGRIGDIRRPETGIDRCDVSIQDGEDNAECRFIIKMLLKHGMTKTFRLTYESVEVMHALFDKTSATQGFRISSRILREYSEHFGPKTEQLDMVAQEGKVVFTSFTEKSTDSKEMLRQPLETAIAIHTEDFEDFHMQEDLHITINVNDFRAIAVHAETLRGPVTARFSHPNRPLQFEYQNFGVHSEFTLMTTGDRRAGSSAPNPTVKYVSTRPNGTSSSRQASLASLQGSARISSERHLPSRLSRETASSAQVRRPSLRGQARPTTGTAAEEEDPDPDSLFVPEGAADDDQAWDAPDYDNNENEMLGWDASNDNFTASMRPTIRDLSGRQGTARDTGRDNDPEAQRQGNLEHGIDPTQRLSQLHGMFD</sequence>
<dbReference type="Gene3D" id="3.70.10.10">
    <property type="match status" value="1"/>
</dbReference>
<feature type="compositionally biased region" description="Basic and acidic residues" evidence="3">
    <location>
        <begin position="426"/>
        <end position="435"/>
    </location>
</feature>
<feature type="compositionally biased region" description="Low complexity" evidence="3">
    <location>
        <begin position="308"/>
        <end position="323"/>
    </location>
</feature>
<evidence type="ECO:0000256" key="1">
    <source>
        <dbReference type="ARBA" id="ARBA00008494"/>
    </source>
</evidence>
<keyword evidence="2" id="KW-0227">DNA damage</keyword>
<feature type="region of interest" description="Disordered" evidence="3">
    <location>
        <begin position="405"/>
        <end position="459"/>
    </location>
</feature>
<dbReference type="InterPro" id="IPR007268">
    <property type="entry name" value="Rad9/Ddc1"/>
</dbReference>